<accession>I3CE43</accession>
<proteinExistence type="predicted"/>
<gene>
    <name evidence="1" type="ORF">BegalDRAFT_0982</name>
</gene>
<keyword evidence="2" id="KW-1185">Reference proteome</keyword>
<reference evidence="1 2" key="1">
    <citation type="submission" date="2011-11" db="EMBL/GenBank/DDBJ databases">
        <title>Improved High-Quality Draft sequence of Beggiatoa alba B18lD.</title>
        <authorList>
            <consortium name="US DOE Joint Genome Institute"/>
            <person name="Lucas S."/>
            <person name="Han J."/>
            <person name="Lapidus A."/>
            <person name="Cheng J.-F."/>
            <person name="Goodwin L."/>
            <person name="Pitluck S."/>
            <person name="Peters L."/>
            <person name="Mikhailova N."/>
            <person name="Held B."/>
            <person name="Detter J.C."/>
            <person name="Han C."/>
            <person name="Tapia R."/>
            <person name="Land M."/>
            <person name="Hauser L."/>
            <person name="Kyrpides N."/>
            <person name="Ivanova N."/>
            <person name="Pagani I."/>
            <person name="Samuel K."/>
            <person name="Teske A."/>
            <person name="Mueller J."/>
            <person name="Woyke T."/>
        </authorList>
    </citation>
    <scope>NUCLEOTIDE SEQUENCE [LARGE SCALE GENOMIC DNA]</scope>
    <source>
        <strain evidence="1 2">B18LD</strain>
    </source>
</reference>
<organism evidence="1 2">
    <name type="scientific">Beggiatoa alba B18LD</name>
    <dbReference type="NCBI Taxonomy" id="395493"/>
    <lineage>
        <taxon>Bacteria</taxon>
        <taxon>Pseudomonadati</taxon>
        <taxon>Pseudomonadota</taxon>
        <taxon>Gammaproteobacteria</taxon>
        <taxon>Thiotrichales</taxon>
        <taxon>Thiotrichaceae</taxon>
        <taxon>Beggiatoa</taxon>
    </lineage>
</organism>
<dbReference type="Proteomes" id="UP000005744">
    <property type="component" value="Unassembled WGS sequence"/>
</dbReference>
<evidence type="ECO:0000313" key="1">
    <source>
        <dbReference type="EMBL" id="EIJ41886.1"/>
    </source>
</evidence>
<protein>
    <submittedName>
        <fullName evidence="1">Uncharacterized protein</fullName>
    </submittedName>
</protein>
<dbReference type="HOGENOM" id="CLU_2380402_0_0_6"/>
<sequence length="94" mass="11252">MPVLKYLNAEKFLETWLNLKPALRELVSNELVERYKYFGMRFIKDEQVFLNKLKKEIAQEKEHKKGKVSYLHLDNLEKKIEEIFANNASHLNNT</sequence>
<dbReference type="EMBL" id="JH600070">
    <property type="protein sequence ID" value="EIJ41886.1"/>
    <property type="molecule type" value="Genomic_DNA"/>
</dbReference>
<evidence type="ECO:0000313" key="2">
    <source>
        <dbReference type="Proteomes" id="UP000005744"/>
    </source>
</evidence>
<dbReference type="AlphaFoldDB" id="I3CE43"/>
<name>I3CE43_9GAMM</name>